<dbReference type="InterPro" id="IPR036259">
    <property type="entry name" value="MFS_trans_sf"/>
</dbReference>
<reference evidence="8" key="1">
    <citation type="submission" date="2022-08" db="EMBL/GenBank/DDBJ databases">
        <title>Alicyclobacillus fastidiosus DSM 17978, complete genome.</title>
        <authorList>
            <person name="Wang Q."/>
            <person name="Cai R."/>
            <person name="Wang Z."/>
        </authorList>
    </citation>
    <scope>NUCLEOTIDE SEQUENCE</scope>
    <source>
        <strain evidence="8">DSM 17978</strain>
    </source>
</reference>
<dbReference type="Pfam" id="PF07690">
    <property type="entry name" value="MFS_1"/>
    <property type="match status" value="1"/>
</dbReference>
<feature type="transmembrane region" description="Helical" evidence="6">
    <location>
        <begin position="312"/>
        <end position="329"/>
    </location>
</feature>
<keyword evidence="2" id="KW-0813">Transport</keyword>
<feature type="transmembrane region" description="Helical" evidence="6">
    <location>
        <begin position="122"/>
        <end position="143"/>
    </location>
</feature>
<evidence type="ECO:0000256" key="4">
    <source>
        <dbReference type="ARBA" id="ARBA00022989"/>
    </source>
</evidence>
<feature type="transmembrane region" description="Helical" evidence="6">
    <location>
        <begin position="155"/>
        <end position="175"/>
    </location>
</feature>
<dbReference type="EMBL" id="CP104067">
    <property type="protein sequence ID" value="WAH43512.1"/>
    <property type="molecule type" value="Genomic_DNA"/>
</dbReference>
<evidence type="ECO:0000256" key="6">
    <source>
        <dbReference type="SAM" id="Phobius"/>
    </source>
</evidence>
<feature type="transmembrane region" description="Helical" evidence="6">
    <location>
        <begin position="397"/>
        <end position="420"/>
    </location>
</feature>
<accession>A0ABY6ZKX6</accession>
<organism evidence="8 9">
    <name type="scientific">Alicyclobacillus fastidiosus</name>
    <dbReference type="NCBI Taxonomy" id="392011"/>
    <lineage>
        <taxon>Bacteria</taxon>
        <taxon>Bacillati</taxon>
        <taxon>Bacillota</taxon>
        <taxon>Bacilli</taxon>
        <taxon>Bacillales</taxon>
        <taxon>Alicyclobacillaceae</taxon>
        <taxon>Alicyclobacillus</taxon>
    </lineage>
</organism>
<feature type="transmembrane region" description="Helical" evidence="6">
    <location>
        <begin position="335"/>
        <end position="356"/>
    </location>
</feature>
<feature type="domain" description="Major facilitator superfamily (MFS) profile" evidence="7">
    <location>
        <begin position="23"/>
        <end position="424"/>
    </location>
</feature>
<name>A0ABY6ZKX6_9BACL</name>
<evidence type="ECO:0000256" key="5">
    <source>
        <dbReference type="ARBA" id="ARBA00023136"/>
    </source>
</evidence>
<gene>
    <name evidence="8" type="ORF">NZD89_09070</name>
</gene>
<evidence type="ECO:0000256" key="3">
    <source>
        <dbReference type="ARBA" id="ARBA00022692"/>
    </source>
</evidence>
<evidence type="ECO:0000256" key="1">
    <source>
        <dbReference type="ARBA" id="ARBA00004651"/>
    </source>
</evidence>
<sequence length="429" mass="46652">MARPELGTVTNLKDSSKVRWLFIMPTLFIATLIAQIDKSSISIVMANHTFLKDMGLVNHPAIVGGLVSAFLISYGAGQLLWGPIIDRIGPRRAAMLGVTLWAITLIWGGFSYSALMLYLSRIFLGLSEGVLYPVCNAYVVRWFAIHERGRAQSIWFNGATVGSAVGGALVTSIIISLGWRPAFFILAILGLVVVLPMLLFLTKDDPTQHSRVSKHELKIIEQDSTLLVTPSDKGSTILVNYKYWLLVISLVANNIFFWGWSSWLPTYLMNTRHFSFKSAGGMTALTFALEVVVVLLLGYLTDRIRRRAPLGALGFLIAALGVYIGGSILNVPLAMGIMIIGVSCQQACAGNVQALLHSFSGKQFMGRAAGIMNGVGNIMSFLAPTIVGLMIGLNSSSFSSVMLFLSIDLLVASIALALLIKSKYWILEE</sequence>
<evidence type="ECO:0000313" key="8">
    <source>
        <dbReference type="EMBL" id="WAH43512.1"/>
    </source>
</evidence>
<feature type="transmembrane region" description="Helical" evidence="6">
    <location>
        <begin position="243"/>
        <end position="261"/>
    </location>
</feature>
<protein>
    <submittedName>
        <fullName evidence="8">MFS transporter</fullName>
    </submittedName>
</protein>
<evidence type="ECO:0000313" key="9">
    <source>
        <dbReference type="Proteomes" id="UP001164761"/>
    </source>
</evidence>
<dbReference type="Gene3D" id="1.20.1250.20">
    <property type="entry name" value="MFS general substrate transporter like domains"/>
    <property type="match status" value="2"/>
</dbReference>
<feature type="transmembrane region" description="Helical" evidence="6">
    <location>
        <begin position="281"/>
        <end position="300"/>
    </location>
</feature>
<dbReference type="PANTHER" id="PTHR11662">
    <property type="entry name" value="SOLUTE CARRIER FAMILY 17"/>
    <property type="match status" value="1"/>
</dbReference>
<dbReference type="PROSITE" id="PS50850">
    <property type="entry name" value="MFS"/>
    <property type="match status" value="1"/>
</dbReference>
<dbReference type="InterPro" id="IPR011701">
    <property type="entry name" value="MFS"/>
</dbReference>
<feature type="transmembrane region" description="Helical" evidence="6">
    <location>
        <begin position="181"/>
        <end position="201"/>
    </location>
</feature>
<evidence type="ECO:0000256" key="2">
    <source>
        <dbReference type="ARBA" id="ARBA00022448"/>
    </source>
</evidence>
<feature type="transmembrane region" description="Helical" evidence="6">
    <location>
        <begin position="56"/>
        <end position="81"/>
    </location>
</feature>
<dbReference type="Proteomes" id="UP001164761">
    <property type="component" value="Chromosome"/>
</dbReference>
<comment type="subcellular location">
    <subcellularLocation>
        <location evidence="1">Cell membrane</location>
        <topology evidence="1">Multi-pass membrane protein</topology>
    </subcellularLocation>
</comment>
<keyword evidence="4 6" id="KW-1133">Transmembrane helix</keyword>
<dbReference type="RefSeq" id="WP_268007393.1">
    <property type="nucleotide sequence ID" value="NZ_BSUT01000001.1"/>
</dbReference>
<proteinExistence type="predicted"/>
<dbReference type="InterPro" id="IPR020846">
    <property type="entry name" value="MFS_dom"/>
</dbReference>
<keyword evidence="5 6" id="KW-0472">Membrane</keyword>
<feature type="transmembrane region" description="Helical" evidence="6">
    <location>
        <begin position="93"/>
        <end position="110"/>
    </location>
</feature>
<feature type="transmembrane region" description="Helical" evidence="6">
    <location>
        <begin position="20"/>
        <end position="36"/>
    </location>
</feature>
<keyword evidence="3 6" id="KW-0812">Transmembrane</keyword>
<keyword evidence="9" id="KW-1185">Reference proteome</keyword>
<dbReference type="InterPro" id="IPR050382">
    <property type="entry name" value="MFS_Na/Anion_cotransporter"/>
</dbReference>
<dbReference type="PANTHER" id="PTHR11662:SF399">
    <property type="entry name" value="FI19708P1-RELATED"/>
    <property type="match status" value="1"/>
</dbReference>
<dbReference type="SUPFAM" id="SSF103473">
    <property type="entry name" value="MFS general substrate transporter"/>
    <property type="match status" value="1"/>
</dbReference>
<feature type="transmembrane region" description="Helical" evidence="6">
    <location>
        <begin position="368"/>
        <end position="391"/>
    </location>
</feature>
<evidence type="ECO:0000259" key="7">
    <source>
        <dbReference type="PROSITE" id="PS50850"/>
    </source>
</evidence>